<evidence type="ECO:0000256" key="10">
    <source>
        <dbReference type="ARBA" id="ARBA00022741"/>
    </source>
</evidence>
<dbReference type="InterPro" id="IPR013221">
    <property type="entry name" value="Mur_ligase_cen"/>
</dbReference>
<dbReference type="InterPro" id="IPR036615">
    <property type="entry name" value="Mur_ligase_C_dom_sf"/>
</dbReference>
<evidence type="ECO:0000256" key="3">
    <source>
        <dbReference type="ARBA" id="ARBA00005150"/>
    </source>
</evidence>
<evidence type="ECO:0000256" key="18">
    <source>
        <dbReference type="ARBA" id="ARBA00047808"/>
    </source>
</evidence>
<evidence type="ECO:0000256" key="6">
    <source>
        <dbReference type="ARBA" id="ARBA00013025"/>
    </source>
</evidence>
<dbReference type="InterPro" id="IPR018109">
    <property type="entry name" value="Folylpolyglutamate_synth_CS"/>
</dbReference>
<dbReference type="InterPro" id="IPR036565">
    <property type="entry name" value="Mur-like_cat_sf"/>
</dbReference>
<dbReference type="Pfam" id="PF08245">
    <property type="entry name" value="Mur_ligase_M"/>
    <property type="match status" value="1"/>
</dbReference>
<gene>
    <name evidence="24" type="primary">folC</name>
    <name evidence="24" type="ORF">NKI27_09025</name>
</gene>
<name>A0ABY6N6V3_9ALTE</name>
<dbReference type="PANTHER" id="PTHR11136:SF0">
    <property type="entry name" value="DIHYDROFOLATE SYNTHETASE-RELATED"/>
    <property type="match status" value="1"/>
</dbReference>
<evidence type="ECO:0000256" key="13">
    <source>
        <dbReference type="ARBA" id="ARBA00022909"/>
    </source>
</evidence>
<dbReference type="NCBIfam" id="TIGR01499">
    <property type="entry name" value="folC"/>
    <property type="match status" value="1"/>
</dbReference>
<evidence type="ECO:0000256" key="9">
    <source>
        <dbReference type="ARBA" id="ARBA00022723"/>
    </source>
</evidence>
<feature type="domain" description="Mur ligase C-terminal" evidence="22">
    <location>
        <begin position="307"/>
        <end position="427"/>
    </location>
</feature>
<comment type="pathway">
    <text evidence="3">Cofactor biosynthesis; tetrahydrofolylpolyglutamate biosynthesis.</text>
</comment>
<accession>A0ABY6N6V3</accession>
<comment type="catalytic activity">
    <reaction evidence="20">
        <text>7,8-dihydropteroate + L-glutamate + ATP = 7,8-dihydrofolate + ADP + phosphate + H(+)</text>
        <dbReference type="Rhea" id="RHEA:23584"/>
        <dbReference type="ChEBI" id="CHEBI:15378"/>
        <dbReference type="ChEBI" id="CHEBI:17839"/>
        <dbReference type="ChEBI" id="CHEBI:29985"/>
        <dbReference type="ChEBI" id="CHEBI:30616"/>
        <dbReference type="ChEBI" id="CHEBI:43474"/>
        <dbReference type="ChEBI" id="CHEBI:57451"/>
        <dbReference type="ChEBI" id="CHEBI:456216"/>
        <dbReference type="EC" id="6.3.2.12"/>
    </reaction>
</comment>
<evidence type="ECO:0000256" key="15">
    <source>
        <dbReference type="ARBA" id="ARBA00030592"/>
    </source>
</evidence>
<dbReference type="InterPro" id="IPR001645">
    <property type="entry name" value="Folylpolyglutamate_synth"/>
</dbReference>
<keyword evidence="8 21" id="KW-0436">Ligase</keyword>
<dbReference type="Pfam" id="PF02875">
    <property type="entry name" value="Mur_ligase_C"/>
    <property type="match status" value="1"/>
</dbReference>
<evidence type="ECO:0000256" key="4">
    <source>
        <dbReference type="ARBA" id="ARBA00008276"/>
    </source>
</evidence>
<reference evidence="24" key="1">
    <citation type="submission" date="2022-06" db="EMBL/GenBank/DDBJ databases">
        <title>Alkalimarinus sp. nov., isolated from gut of a Alitta virens.</title>
        <authorList>
            <person name="Yang A.I."/>
            <person name="Shin N.-R."/>
        </authorList>
    </citation>
    <scope>NUCLEOTIDE SEQUENCE</scope>
    <source>
        <strain evidence="24">A2M4</strain>
    </source>
</reference>
<evidence type="ECO:0000256" key="1">
    <source>
        <dbReference type="ARBA" id="ARBA00002714"/>
    </source>
</evidence>
<dbReference type="PIRSF" id="PIRSF001563">
    <property type="entry name" value="Folylpolyglu_synth"/>
    <property type="match status" value="1"/>
</dbReference>
<feature type="domain" description="Mur ligase central" evidence="23">
    <location>
        <begin position="50"/>
        <end position="217"/>
    </location>
</feature>
<comment type="function">
    <text evidence="1">Functions in two distinct reactions of the de novo folate biosynthetic pathway. Catalyzes the addition of a glutamate residue to dihydropteroate (7,8-dihydropteroate or H2Pte) to form dihydrofolate (7,8-dihydrofolate monoglutamate or H2Pte-Glu). Also catalyzes successive additions of L-glutamate to tetrahydrofolate or 10-formyltetrahydrofolate or 5,10-methylenetetrahydrofolate, leading to folylpolyglutamate derivatives.</text>
</comment>
<keyword evidence="10 21" id="KW-0547">Nucleotide-binding</keyword>
<dbReference type="NCBIfam" id="NF008101">
    <property type="entry name" value="PRK10846.1"/>
    <property type="match status" value="1"/>
</dbReference>
<dbReference type="Proteomes" id="UP001163739">
    <property type="component" value="Chromosome"/>
</dbReference>
<evidence type="ECO:0000256" key="17">
    <source>
        <dbReference type="ARBA" id="ARBA00047493"/>
    </source>
</evidence>
<evidence type="ECO:0000256" key="7">
    <source>
        <dbReference type="ARBA" id="ARBA00019357"/>
    </source>
</evidence>
<evidence type="ECO:0000313" key="24">
    <source>
        <dbReference type="EMBL" id="UZE97858.1"/>
    </source>
</evidence>
<dbReference type="Gene3D" id="3.40.1190.10">
    <property type="entry name" value="Mur-like, catalytic domain"/>
    <property type="match status" value="1"/>
</dbReference>
<evidence type="ECO:0000259" key="23">
    <source>
        <dbReference type="Pfam" id="PF08245"/>
    </source>
</evidence>
<evidence type="ECO:0000256" key="2">
    <source>
        <dbReference type="ARBA" id="ARBA00004799"/>
    </source>
</evidence>
<keyword evidence="12" id="KW-0460">Magnesium</keyword>
<evidence type="ECO:0000256" key="14">
    <source>
        <dbReference type="ARBA" id="ARBA00030048"/>
    </source>
</evidence>
<dbReference type="GO" id="GO:0008841">
    <property type="term" value="F:dihydrofolate synthase activity"/>
    <property type="evidence" value="ECO:0007669"/>
    <property type="project" value="UniProtKB-EC"/>
</dbReference>
<evidence type="ECO:0000256" key="11">
    <source>
        <dbReference type="ARBA" id="ARBA00022840"/>
    </source>
</evidence>
<dbReference type="Gene3D" id="3.90.190.20">
    <property type="entry name" value="Mur ligase, C-terminal domain"/>
    <property type="match status" value="1"/>
</dbReference>
<keyword evidence="11 21" id="KW-0067">ATP-binding</keyword>
<keyword evidence="9" id="KW-0479">Metal-binding</keyword>
<dbReference type="EC" id="6.3.2.12" evidence="5"/>
<organism evidence="24 25">
    <name type="scientific">Alkalimarinus alittae</name>
    <dbReference type="NCBI Taxonomy" id="2961619"/>
    <lineage>
        <taxon>Bacteria</taxon>
        <taxon>Pseudomonadati</taxon>
        <taxon>Pseudomonadota</taxon>
        <taxon>Gammaproteobacteria</taxon>
        <taxon>Alteromonadales</taxon>
        <taxon>Alteromonadaceae</taxon>
        <taxon>Alkalimarinus</taxon>
    </lineage>
</organism>
<comment type="catalytic activity">
    <reaction evidence="18">
        <text>10-formyltetrahydrofolyl-(gamma-L-Glu)(n) + L-glutamate + ATP = 10-formyltetrahydrofolyl-(gamma-L-Glu)(n+1) + ADP + phosphate + H(+)</text>
        <dbReference type="Rhea" id="RHEA:51904"/>
        <dbReference type="Rhea" id="RHEA-COMP:13088"/>
        <dbReference type="Rhea" id="RHEA-COMP:14300"/>
        <dbReference type="ChEBI" id="CHEBI:15378"/>
        <dbReference type="ChEBI" id="CHEBI:29985"/>
        <dbReference type="ChEBI" id="CHEBI:30616"/>
        <dbReference type="ChEBI" id="CHEBI:43474"/>
        <dbReference type="ChEBI" id="CHEBI:134413"/>
        <dbReference type="ChEBI" id="CHEBI:456216"/>
        <dbReference type="EC" id="6.3.2.17"/>
    </reaction>
</comment>
<evidence type="ECO:0000256" key="20">
    <source>
        <dbReference type="ARBA" id="ARBA00049161"/>
    </source>
</evidence>
<evidence type="ECO:0000313" key="25">
    <source>
        <dbReference type="Proteomes" id="UP001163739"/>
    </source>
</evidence>
<protein>
    <recommendedName>
        <fullName evidence="7">Dihydrofolate synthase/folylpolyglutamate synthase</fullName>
        <ecNumber evidence="5">6.3.2.12</ecNumber>
        <ecNumber evidence="6">6.3.2.17</ecNumber>
    </recommendedName>
    <alternativeName>
        <fullName evidence="16">Folylpoly-gamma-glutamate synthetase-dihydrofolate synthetase</fullName>
    </alternativeName>
    <alternativeName>
        <fullName evidence="14">Folylpolyglutamate synthetase</fullName>
    </alternativeName>
    <alternativeName>
        <fullName evidence="15">Tetrahydrofolylpolyglutamate synthase</fullName>
    </alternativeName>
</protein>
<keyword evidence="13" id="KW-0289">Folate biosynthesis</keyword>
<comment type="catalytic activity">
    <reaction evidence="19">
        <text>(6R)-5,10-methylenetetrahydrofolyl-(gamma-L-Glu)(n) + L-glutamate + ATP = (6R)-5,10-methylenetetrahydrofolyl-(gamma-L-Glu)(n+1) + ADP + phosphate + H(+)</text>
        <dbReference type="Rhea" id="RHEA:51912"/>
        <dbReference type="Rhea" id="RHEA-COMP:13257"/>
        <dbReference type="Rhea" id="RHEA-COMP:13258"/>
        <dbReference type="ChEBI" id="CHEBI:15378"/>
        <dbReference type="ChEBI" id="CHEBI:29985"/>
        <dbReference type="ChEBI" id="CHEBI:30616"/>
        <dbReference type="ChEBI" id="CHEBI:43474"/>
        <dbReference type="ChEBI" id="CHEBI:136572"/>
        <dbReference type="ChEBI" id="CHEBI:456216"/>
        <dbReference type="EC" id="6.3.2.17"/>
    </reaction>
</comment>
<dbReference type="RefSeq" id="WP_265049333.1">
    <property type="nucleotide sequence ID" value="NZ_CP100390.1"/>
</dbReference>
<comment type="catalytic activity">
    <reaction evidence="17">
        <text>(6S)-5,6,7,8-tetrahydrofolyl-(gamma-L-Glu)(n) + L-glutamate + ATP = (6S)-5,6,7,8-tetrahydrofolyl-(gamma-L-Glu)(n+1) + ADP + phosphate + H(+)</text>
        <dbReference type="Rhea" id="RHEA:10580"/>
        <dbReference type="Rhea" id="RHEA-COMP:14738"/>
        <dbReference type="Rhea" id="RHEA-COMP:14740"/>
        <dbReference type="ChEBI" id="CHEBI:15378"/>
        <dbReference type="ChEBI" id="CHEBI:29985"/>
        <dbReference type="ChEBI" id="CHEBI:30616"/>
        <dbReference type="ChEBI" id="CHEBI:43474"/>
        <dbReference type="ChEBI" id="CHEBI:141005"/>
        <dbReference type="ChEBI" id="CHEBI:456216"/>
        <dbReference type="EC" id="6.3.2.17"/>
    </reaction>
</comment>
<keyword evidence="25" id="KW-1185">Reference proteome</keyword>
<evidence type="ECO:0000256" key="19">
    <source>
        <dbReference type="ARBA" id="ARBA00049035"/>
    </source>
</evidence>
<dbReference type="EC" id="6.3.2.17" evidence="6"/>
<dbReference type="SUPFAM" id="SSF53623">
    <property type="entry name" value="MurD-like peptide ligases, catalytic domain"/>
    <property type="match status" value="1"/>
</dbReference>
<dbReference type="InterPro" id="IPR004101">
    <property type="entry name" value="Mur_ligase_C"/>
</dbReference>
<evidence type="ECO:0000256" key="5">
    <source>
        <dbReference type="ARBA" id="ARBA00013023"/>
    </source>
</evidence>
<comment type="pathway">
    <text evidence="2">Cofactor biosynthesis; tetrahydrofolate biosynthesis; 7,8-dihydrofolate from 2-amino-4-hydroxy-6-hydroxymethyl-7,8-dihydropteridine diphosphate and 4-aminobenzoate: step 2/2.</text>
</comment>
<sequence>MTKSYQDELQQWLTLIEQNHPSDIEMGLDRTLTVYTRLRKGRLAKQVVLVAGTNGKGSTIAVLERLLLEAGLSVGVYSSPHIHIYNERIRINGELIDDKRLVESFQVVEKARRTTPLTYFECGTLGALYCLERARLDVVLLEVGLGGRLDAVNIVDPDLSIITSVDIDHVEWLGDNRESIGFEKAGIFRQGVPAIYGGDNPPESVIQQANAQNIDLHIHDTHFGLRNQPSEAVADYSWVFDTQPSQSAQRVVGYLRDQTGSTKEILMPYSLLPESNILTAIQAMACLGHLTNDTHILKALDGFAVKGRFEVYGSQPLVLLDVGHNPHAARFLSRRLSEIKGGRPVYAVFSVLTDKDVNGIVEGLNGQIDHWYIAPLACPRAMKLPEICNALSNNQQQFTEYDGLNNAFNEAVNVAKESDGIVMCFGSFHVVSDIN</sequence>
<dbReference type="EMBL" id="CP100390">
    <property type="protein sequence ID" value="UZE97858.1"/>
    <property type="molecule type" value="Genomic_DNA"/>
</dbReference>
<evidence type="ECO:0000256" key="16">
    <source>
        <dbReference type="ARBA" id="ARBA00032510"/>
    </source>
</evidence>
<dbReference type="PANTHER" id="PTHR11136">
    <property type="entry name" value="FOLYLPOLYGLUTAMATE SYNTHASE-RELATED"/>
    <property type="match status" value="1"/>
</dbReference>
<dbReference type="GO" id="GO:0004326">
    <property type="term" value="F:tetrahydrofolylpolyglutamate synthase activity"/>
    <property type="evidence" value="ECO:0007669"/>
    <property type="project" value="UniProtKB-EC"/>
</dbReference>
<evidence type="ECO:0000256" key="21">
    <source>
        <dbReference type="PIRNR" id="PIRNR001563"/>
    </source>
</evidence>
<evidence type="ECO:0000259" key="22">
    <source>
        <dbReference type="Pfam" id="PF02875"/>
    </source>
</evidence>
<comment type="similarity">
    <text evidence="4 21">Belongs to the folylpolyglutamate synthase family.</text>
</comment>
<dbReference type="PROSITE" id="PS01011">
    <property type="entry name" value="FOLYLPOLYGLU_SYNT_1"/>
    <property type="match status" value="1"/>
</dbReference>
<evidence type="ECO:0000256" key="12">
    <source>
        <dbReference type="ARBA" id="ARBA00022842"/>
    </source>
</evidence>
<evidence type="ECO:0000256" key="8">
    <source>
        <dbReference type="ARBA" id="ARBA00022598"/>
    </source>
</evidence>
<dbReference type="SUPFAM" id="SSF53244">
    <property type="entry name" value="MurD-like peptide ligases, peptide-binding domain"/>
    <property type="match status" value="1"/>
</dbReference>
<proteinExistence type="inferred from homology"/>